<dbReference type="InterPro" id="IPR023996">
    <property type="entry name" value="TonB-dep_OMP_SusC/RagA"/>
</dbReference>
<evidence type="ECO:0000256" key="2">
    <source>
        <dbReference type="ARBA" id="ARBA00022448"/>
    </source>
</evidence>
<evidence type="ECO:0000313" key="7">
    <source>
        <dbReference type="EMBL" id="MPM02717.1"/>
    </source>
</evidence>
<keyword evidence="3" id="KW-0812">Transmembrane</keyword>
<feature type="domain" description="TonB-dependent receptor plug" evidence="6">
    <location>
        <begin position="206"/>
        <end position="311"/>
    </location>
</feature>
<dbReference type="InterPro" id="IPR039426">
    <property type="entry name" value="TonB-dep_rcpt-like"/>
</dbReference>
<gene>
    <name evidence="7" type="ORF">SDC9_48972</name>
</gene>
<reference evidence="7" key="1">
    <citation type="submission" date="2019-08" db="EMBL/GenBank/DDBJ databases">
        <authorList>
            <person name="Kucharzyk K."/>
            <person name="Murdoch R.W."/>
            <person name="Higgins S."/>
            <person name="Loffler F."/>
        </authorList>
    </citation>
    <scope>NUCLEOTIDE SEQUENCE</scope>
</reference>
<dbReference type="SUPFAM" id="SSF49464">
    <property type="entry name" value="Carboxypeptidase regulatory domain-like"/>
    <property type="match status" value="1"/>
</dbReference>
<dbReference type="AlphaFoldDB" id="A0A644WGL5"/>
<dbReference type="InterPro" id="IPR008969">
    <property type="entry name" value="CarboxyPept-like_regulatory"/>
</dbReference>
<evidence type="ECO:0000256" key="1">
    <source>
        <dbReference type="ARBA" id="ARBA00004571"/>
    </source>
</evidence>
<accession>A0A644WGL5</accession>
<evidence type="ECO:0000256" key="4">
    <source>
        <dbReference type="ARBA" id="ARBA00023136"/>
    </source>
</evidence>
<evidence type="ECO:0000259" key="6">
    <source>
        <dbReference type="Pfam" id="PF07715"/>
    </source>
</evidence>
<dbReference type="InterPro" id="IPR012910">
    <property type="entry name" value="Plug_dom"/>
</dbReference>
<dbReference type="EMBL" id="VSSQ01000891">
    <property type="protein sequence ID" value="MPM02717.1"/>
    <property type="molecule type" value="Genomic_DNA"/>
</dbReference>
<dbReference type="Pfam" id="PF13715">
    <property type="entry name" value="CarbopepD_reg_2"/>
    <property type="match status" value="1"/>
</dbReference>
<dbReference type="Gene3D" id="2.170.130.10">
    <property type="entry name" value="TonB-dependent receptor, plug domain"/>
    <property type="match status" value="1"/>
</dbReference>
<sequence length="1123" mass="124119">MINRKKGIVILLTLLLYCFTGIVSAQSKTISIDVKNVGLEQVFSLIEQQSAYKFSYRNSILDQSRDISLKMESEKIEDILQAILPAKGLQYNIAAGNSIVITRIAETRSNQAPQQKRITGNITDEKGEAIIGANIQVKGTATGTITDFDGKFEIEAPVNGTILISYIGYLNESVNIGDRSVINVRLKEDTKLLDEVVVVGYGTQKKVNLTGSVSMITADDLNSRPVSSVSGGLQGLLSGVTVVNTSGQPGTNNTSIRIRGLGTIGNSNPLVLVDGVEGDMSTLNPEDIQSVSVLKDAASASIYGARAANGVILVTTKRLNTKDQAPTISVNAYYGTQTPTRLPQMADAIEFMTLDNEARNNVGTGVAWQDYHFNHVLNGTAPNLFGNTDWISAVLNSNAPQQNYAVNVNGNLGRSGYLLSYRYFDQAGLTVGNSTGEQRHNLRFKVDSRLLDKVEISTNIGYTMRNVVSPIGALTSGGGAIYTAMRIAPNVPVYFTDGSWAYGGGNTNPVAILHDGGNTKFDADEMSLMSVAKIDILKGWDISATYSIVNRNSLTQVLRKSITFTNPETPETPLYIYNNPNSLNNSDARQRQQTFILQSNFEFDIDKHKISGVGGFSQEWSVLRQFEASRINLITEQDPTLNLGSKEGMSNNGGASQWAIRSGFGRLNYNYSDRYLMEVNLRYDLSSRFHKSNRGGLFPSFSGAWRISEESFMEFSRNFLDNVKLRASWGMLGNQYVGSTDYPYLSVLNEVTGLSSIGTQGTTGYTQTTLANPLLTWEKIDMLDIGFDVTLLKNRLNITFDWYNKNTNDILLQLKYPNQIGASPSEQNVGSVNNRGWEIDLSWRDKIGEFSYGLSFNLSDVQNKITDLGDTAPDMSSYLIRRVGDPIDAFYGYIAEGLMTPDDFTFYDDFEQKYFSPKVPVVMGPDYQPGDIKYKDISGPQGIPDGRISPEYDRVVLGSAIPRYTYSFKTDLMYQGVDFSFSLQGVGKADGYLTGTARHAFQDMAAYPQKIHMERYNVVSNPNPNAAYPRLTYNTDFNQAAFSTFWLEDASYLRLKNVQVGYTLPAEITKKAKIEKCRFYVSGDNLLTLSNFFYAYDPETPISSGGYYPQIKTFVVGVNLTFQ</sequence>
<comment type="subcellular location">
    <subcellularLocation>
        <location evidence="1">Cell outer membrane</location>
        <topology evidence="1">Multi-pass membrane protein</topology>
    </subcellularLocation>
</comment>
<evidence type="ECO:0000256" key="5">
    <source>
        <dbReference type="ARBA" id="ARBA00023237"/>
    </source>
</evidence>
<dbReference type="NCBIfam" id="TIGR04056">
    <property type="entry name" value="OMP_RagA_SusC"/>
    <property type="match status" value="1"/>
</dbReference>
<dbReference type="InterPro" id="IPR023997">
    <property type="entry name" value="TonB-dep_OMP_SusC/RagA_CS"/>
</dbReference>
<proteinExistence type="predicted"/>
<evidence type="ECO:0000256" key="3">
    <source>
        <dbReference type="ARBA" id="ARBA00022692"/>
    </source>
</evidence>
<dbReference type="Pfam" id="PF07715">
    <property type="entry name" value="Plug"/>
    <property type="match status" value="1"/>
</dbReference>
<name>A0A644WGL5_9ZZZZ</name>
<keyword evidence="2" id="KW-0813">Transport</keyword>
<dbReference type="FunFam" id="2.60.40.1120:FF:000003">
    <property type="entry name" value="Outer membrane protein Omp121"/>
    <property type="match status" value="1"/>
</dbReference>
<keyword evidence="4" id="KW-0472">Membrane</keyword>
<keyword evidence="5" id="KW-0998">Cell outer membrane</keyword>
<dbReference type="PROSITE" id="PS52016">
    <property type="entry name" value="TONB_DEPENDENT_REC_3"/>
    <property type="match status" value="1"/>
</dbReference>
<dbReference type="GO" id="GO:0009279">
    <property type="term" value="C:cell outer membrane"/>
    <property type="evidence" value="ECO:0007669"/>
    <property type="project" value="UniProtKB-SubCell"/>
</dbReference>
<dbReference type="InterPro" id="IPR037066">
    <property type="entry name" value="Plug_dom_sf"/>
</dbReference>
<comment type="caution">
    <text evidence="7">The sequence shown here is derived from an EMBL/GenBank/DDBJ whole genome shotgun (WGS) entry which is preliminary data.</text>
</comment>
<dbReference type="Gene3D" id="2.60.40.1120">
    <property type="entry name" value="Carboxypeptidase-like, regulatory domain"/>
    <property type="match status" value="1"/>
</dbReference>
<dbReference type="InterPro" id="IPR036942">
    <property type="entry name" value="Beta-barrel_TonB_sf"/>
</dbReference>
<dbReference type="NCBIfam" id="TIGR04057">
    <property type="entry name" value="SusC_RagA_signa"/>
    <property type="match status" value="1"/>
</dbReference>
<dbReference type="SUPFAM" id="SSF56935">
    <property type="entry name" value="Porins"/>
    <property type="match status" value="1"/>
</dbReference>
<protein>
    <recommendedName>
        <fullName evidence="6">TonB-dependent receptor plug domain-containing protein</fullName>
    </recommendedName>
</protein>
<dbReference type="Gene3D" id="2.40.170.20">
    <property type="entry name" value="TonB-dependent receptor, beta-barrel domain"/>
    <property type="match status" value="1"/>
</dbReference>
<organism evidence="7">
    <name type="scientific">bioreactor metagenome</name>
    <dbReference type="NCBI Taxonomy" id="1076179"/>
    <lineage>
        <taxon>unclassified sequences</taxon>
        <taxon>metagenomes</taxon>
        <taxon>ecological metagenomes</taxon>
    </lineage>
</organism>
<dbReference type="FunFam" id="2.170.130.10:FF:000003">
    <property type="entry name" value="SusC/RagA family TonB-linked outer membrane protein"/>
    <property type="match status" value="1"/>
</dbReference>